<keyword evidence="1" id="KW-0328">Glycosyltransferase</keyword>
<evidence type="ECO:0000256" key="1">
    <source>
        <dbReference type="ARBA" id="ARBA00022676"/>
    </source>
</evidence>
<comment type="caution">
    <text evidence="6">The sequence shown here is derived from an EMBL/GenBank/DDBJ whole genome shotgun (WGS) entry which is preliminary data.</text>
</comment>
<dbReference type="AlphaFoldDB" id="A0A5R9GQZ0"/>
<evidence type="ECO:0000256" key="3">
    <source>
        <dbReference type="ARBA" id="ARBA00043995"/>
    </source>
</evidence>
<organism evidence="6 7">
    <name type="scientific">Mariprofundus erugo</name>
    <dbReference type="NCBI Taxonomy" id="2528639"/>
    <lineage>
        <taxon>Bacteria</taxon>
        <taxon>Pseudomonadati</taxon>
        <taxon>Pseudomonadota</taxon>
        <taxon>Candidatius Mariprofundia</taxon>
        <taxon>Mariprofundales</taxon>
        <taxon>Mariprofundaceae</taxon>
        <taxon>Mariprofundus</taxon>
    </lineage>
</organism>
<dbReference type="InterPro" id="IPR011910">
    <property type="entry name" value="RfaF"/>
</dbReference>
<dbReference type="CDD" id="cd03789">
    <property type="entry name" value="GT9_LPS_heptosyltransferase"/>
    <property type="match status" value="1"/>
</dbReference>
<dbReference type="PANTHER" id="PTHR30160">
    <property type="entry name" value="TETRAACYLDISACCHARIDE 4'-KINASE-RELATED"/>
    <property type="match status" value="1"/>
</dbReference>
<keyword evidence="2 6" id="KW-0808">Transferase</keyword>
<dbReference type="PANTHER" id="PTHR30160:SF7">
    <property type="entry name" value="ADP-HEPTOSE--LPS HEPTOSYLTRANSFERASE 2"/>
    <property type="match status" value="1"/>
</dbReference>
<dbReference type="Pfam" id="PF01075">
    <property type="entry name" value="Glyco_transf_9"/>
    <property type="match status" value="1"/>
</dbReference>
<dbReference type="RefSeq" id="WP_138239255.1">
    <property type="nucleotide sequence ID" value="NZ_VBRY01000006.1"/>
</dbReference>
<sequence length="326" mass="35468">MKPVHHLLLMPPNWIGDVIMAQPAMFAVASHYRALNPALQITVCGRPWLKDLLPWLNLAGARYAEQLPKADTAFLFPNSLRSAWQCRKAGIRSIIGYSGQWRSLLLSRALPQRISQKHQHHRDFFLDIATQSGMAIEQRYVHLSTPADAVEEGINMIRAHGLNPEKSFMLAPGAQFGAAKCYPEAGFAEACRHLASHGFQPVVLGMKEDHATGERILAGLDVATWNAAGATTLSQAIALIGASRFMLCNDSGLMHIAAGLDIPTVAPFGATDPERTAPSGKHVKIIYQPAPCSPCLQRECTVTGHPCMSNITPRMLSDACLALLKP</sequence>
<dbReference type="NCBIfam" id="TIGR02195">
    <property type="entry name" value="heptsyl_trn_II"/>
    <property type="match status" value="1"/>
</dbReference>
<comment type="similarity">
    <text evidence="3">Belongs to the glycosyltransferase 9 family.</text>
</comment>
<dbReference type="GO" id="GO:0005829">
    <property type="term" value="C:cytosol"/>
    <property type="evidence" value="ECO:0007669"/>
    <property type="project" value="TreeGrafter"/>
</dbReference>
<dbReference type="Gene3D" id="3.40.50.2000">
    <property type="entry name" value="Glycogen Phosphorylase B"/>
    <property type="match status" value="2"/>
</dbReference>
<protein>
    <recommendedName>
        <fullName evidence="4">lipopolysaccharide heptosyltransferase II</fullName>
        <ecNumber evidence="4">2.4.99.24</ecNumber>
    </recommendedName>
</protein>
<evidence type="ECO:0000256" key="4">
    <source>
        <dbReference type="ARBA" id="ARBA00044042"/>
    </source>
</evidence>
<dbReference type="EC" id="2.4.99.24" evidence="4"/>
<gene>
    <name evidence="6" type="primary">waaF</name>
    <name evidence="6" type="ORF">FEF65_07895</name>
</gene>
<evidence type="ECO:0000313" key="7">
    <source>
        <dbReference type="Proteomes" id="UP000306585"/>
    </source>
</evidence>
<proteinExistence type="inferred from homology"/>
<dbReference type="GO" id="GO:0009244">
    <property type="term" value="P:lipopolysaccharide core region biosynthetic process"/>
    <property type="evidence" value="ECO:0007669"/>
    <property type="project" value="TreeGrafter"/>
</dbReference>
<evidence type="ECO:0000313" key="6">
    <source>
        <dbReference type="EMBL" id="TLS67339.1"/>
    </source>
</evidence>
<evidence type="ECO:0000256" key="5">
    <source>
        <dbReference type="ARBA" id="ARBA00047503"/>
    </source>
</evidence>
<reference evidence="6 7" key="1">
    <citation type="journal article" date="2019" name="Appl. Environ. Microbiol.">
        <title>Environmental Evidence and Genomic Insight of Iron-oxidizing Bacteria Preference Towards More Corrosion Resistant Stainless Steel at Higher Salinities.</title>
        <authorList>
            <person name="Garrison C.E."/>
            <person name="Price K.A."/>
            <person name="Field E.K."/>
        </authorList>
    </citation>
    <scope>NUCLEOTIDE SEQUENCE [LARGE SCALE GENOMIC DNA]</scope>
    <source>
        <strain evidence="6 7">P3</strain>
    </source>
</reference>
<evidence type="ECO:0000256" key="2">
    <source>
        <dbReference type="ARBA" id="ARBA00022679"/>
    </source>
</evidence>
<dbReference type="SUPFAM" id="SSF53756">
    <property type="entry name" value="UDP-Glycosyltransferase/glycogen phosphorylase"/>
    <property type="match status" value="1"/>
</dbReference>
<dbReference type="Proteomes" id="UP000306585">
    <property type="component" value="Unassembled WGS sequence"/>
</dbReference>
<comment type="catalytic activity">
    <reaction evidence="5">
        <text>an L-alpha-D-Hep-(1-&gt;5)-[alpha-Kdo-(2-&gt;4)]-alpha-Kdo-(2-&gt;6)-lipid A + ADP-L-glycero-beta-D-manno-heptose = an L-alpha-D-Hep-(1-&gt;3)-L-alpha-D-Hep-(1-&gt;5)-[alpha-Kdo-(2-&gt;4)]-alpha-Kdo-(2-&gt;6)-lipid A + ADP + H(+)</text>
        <dbReference type="Rhea" id="RHEA:74071"/>
        <dbReference type="ChEBI" id="CHEBI:15378"/>
        <dbReference type="ChEBI" id="CHEBI:61506"/>
        <dbReference type="ChEBI" id="CHEBI:193068"/>
        <dbReference type="ChEBI" id="CHEBI:193069"/>
        <dbReference type="ChEBI" id="CHEBI:456216"/>
        <dbReference type="EC" id="2.4.99.24"/>
    </reaction>
</comment>
<dbReference type="EMBL" id="VBRY01000006">
    <property type="protein sequence ID" value="TLS67339.1"/>
    <property type="molecule type" value="Genomic_DNA"/>
</dbReference>
<dbReference type="InterPro" id="IPR002201">
    <property type="entry name" value="Glyco_trans_9"/>
</dbReference>
<accession>A0A5R9GQZ0</accession>
<dbReference type="GO" id="GO:0008713">
    <property type="term" value="F:ADP-heptose-lipopolysaccharide heptosyltransferase activity"/>
    <property type="evidence" value="ECO:0007669"/>
    <property type="project" value="UniProtKB-EC"/>
</dbReference>
<name>A0A5R9GQZ0_9PROT</name>
<dbReference type="InterPro" id="IPR051199">
    <property type="entry name" value="LPS_LOS_Heptosyltrfase"/>
</dbReference>
<keyword evidence="7" id="KW-1185">Reference proteome</keyword>